<dbReference type="EMBL" id="JAUKPO010000020">
    <property type="protein sequence ID" value="MDO1449516.1"/>
    <property type="molecule type" value="Genomic_DNA"/>
</dbReference>
<protein>
    <submittedName>
        <fullName evidence="7">S1/P1 nuclease</fullName>
    </submittedName>
</protein>
<dbReference type="Gene3D" id="1.10.575.10">
    <property type="entry name" value="P1 Nuclease"/>
    <property type="match status" value="1"/>
</dbReference>
<evidence type="ECO:0000256" key="4">
    <source>
        <dbReference type="ARBA" id="ARBA00022801"/>
    </source>
</evidence>
<keyword evidence="6" id="KW-0325">Glycoprotein</keyword>
<dbReference type="InterPro" id="IPR008947">
    <property type="entry name" value="PLipase_C/P1_nuclease_dom_sf"/>
</dbReference>
<keyword evidence="5" id="KW-1015">Disulfide bond</keyword>
<evidence type="ECO:0000256" key="3">
    <source>
        <dbReference type="ARBA" id="ARBA00022759"/>
    </source>
</evidence>
<evidence type="ECO:0000256" key="6">
    <source>
        <dbReference type="ARBA" id="ARBA00023180"/>
    </source>
</evidence>
<dbReference type="PANTHER" id="PTHR33146">
    <property type="entry name" value="ENDONUCLEASE 4"/>
    <property type="match status" value="1"/>
</dbReference>
<proteinExistence type="predicted"/>
<sequence length="308" mass="35109">MKLIYLKRLSFFLILILSLSSFTYGWNKPTHMVIGAITYRELKATSPKVLERILAILKQHPYYQTQWKDEMSKYKLVEEEDLYLFMIAARWPDDVRSGEGNYHHPTWHYINYPFQPAEKQASETYSIAGETIVTAFEENLAILKSNVEDSKKAVALCWVMHLIGDVHQPLHTATYITDLYPQGDKGGNLVKIKVEENAKTINLHALWDGLILGSGNYQDILNTAIELRHRITRNTLVELKEKDFSQWAKASYELAKTKAYLNGALIGSTDDNNGALLPKGYTTSAKAVGEKQVVLSAYRLFELLIHVL</sequence>
<keyword evidence="1" id="KW-0540">Nuclease</keyword>
<keyword evidence="4" id="KW-0378">Hydrolase</keyword>
<evidence type="ECO:0000256" key="1">
    <source>
        <dbReference type="ARBA" id="ARBA00022722"/>
    </source>
</evidence>
<keyword evidence="8" id="KW-1185">Reference proteome</keyword>
<evidence type="ECO:0000313" key="7">
    <source>
        <dbReference type="EMBL" id="MDO1449516.1"/>
    </source>
</evidence>
<comment type="caution">
    <text evidence="7">The sequence shown here is derived from an EMBL/GenBank/DDBJ whole genome shotgun (WGS) entry which is preliminary data.</text>
</comment>
<evidence type="ECO:0000256" key="5">
    <source>
        <dbReference type="ARBA" id="ARBA00023157"/>
    </source>
</evidence>
<dbReference type="SUPFAM" id="SSF48537">
    <property type="entry name" value="Phospholipase C/P1 nuclease"/>
    <property type="match status" value="1"/>
</dbReference>
<dbReference type="RefSeq" id="WP_302040320.1">
    <property type="nucleotide sequence ID" value="NZ_JAUKPO010000020.1"/>
</dbReference>
<dbReference type="PANTHER" id="PTHR33146:SF10">
    <property type="entry name" value="STRAND-SPECIFIC NUCLEASE, PUTATIVE-RELATED"/>
    <property type="match status" value="1"/>
</dbReference>
<name>A0ABT8RCT4_9BACT</name>
<dbReference type="InterPro" id="IPR003154">
    <property type="entry name" value="S1/P1nuclease"/>
</dbReference>
<accession>A0ABT8RCT4</accession>
<reference evidence="7" key="1">
    <citation type="submission" date="2023-07" db="EMBL/GenBank/DDBJ databases">
        <title>The genome sequence of Rhodocytophaga aerolata KACC 12507.</title>
        <authorList>
            <person name="Zhang X."/>
        </authorList>
    </citation>
    <scope>NUCLEOTIDE SEQUENCE</scope>
    <source>
        <strain evidence="7">KACC 12507</strain>
    </source>
</reference>
<evidence type="ECO:0000313" key="8">
    <source>
        <dbReference type="Proteomes" id="UP001168528"/>
    </source>
</evidence>
<keyword evidence="2" id="KW-0479">Metal-binding</keyword>
<dbReference type="Pfam" id="PF02265">
    <property type="entry name" value="S1-P1_nuclease"/>
    <property type="match status" value="1"/>
</dbReference>
<evidence type="ECO:0000256" key="2">
    <source>
        <dbReference type="ARBA" id="ARBA00022723"/>
    </source>
</evidence>
<dbReference type="CDD" id="cd11010">
    <property type="entry name" value="S1-P1_nuclease"/>
    <property type="match status" value="1"/>
</dbReference>
<organism evidence="7 8">
    <name type="scientific">Rhodocytophaga aerolata</name>
    <dbReference type="NCBI Taxonomy" id="455078"/>
    <lineage>
        <taxon>Bacteria</taxon>
        <taxon>Pseudomonadati</taxon>
        <taxon>Bacteroidota</taxon>
        <taxon>Cytophagia</taxon>
        <taxon>Cytophagales</taxon>
        <taxon>Rhodocytophagaceae</taxon>
        <taxon>Rhodocytophaga</taxon>
    </lineage>
</organism>
<gene>
    <name evidence="7" type="ORF">Q0590_24785</name>
</gene>
<dbReference type="Proteomes" id="UP001168528">
    <property type="component" value="Unassembled WGS sequence"/>
</dbReference>
<keyword evidence="3" id="KW-0255">Endonuclease</keyword>